<protein>
    <submittedName>
        <fullName evidence="1">Uncharacterized protein</fullName>
    </submittedName>
</protein>
<dbReference type="EMBL" id="JAUTXU010000042">
    <property type="protein sequence ID" value="KAK3716458.1"/>
    <property type="molecule type" value="Genomic_DNA"/>
</dbReference>
<accession>A0ACC3NI09</accession>
<evidence type="ECO:0000313" key="1">
    <source>
        <dbReference type="EMBL" id="KAK3716458.1"/>
    </source>
</evidence>
<organism evidence="1 2">
    <name type="scientific">Vermiconidia calcicola</name>
    <dbReference type="NCBI Taxonomy" id="1690605"/>
    <lineage>
        <taxon>Eukaryota</taxon>
        <taxon>Fungi</taxon>
        <taxon>Dikarya</taxon>
        <taxon>Ascomycota</taxon>
        <taxon>Pezizomycotina</taxon>
        <taxon>Dothideomycetes</taxon>
        <taxon>Dothideomycetidae</taxon>
        <taxon>Mycosphaerellales</taxon>
        <taxon>Extremaceae</taxon>
        <taxon>Vermiconidia</taxon>
    </lineage>
</organism>
<keyword evidence="2" id="KW-1185">Reference proteome</keyword>
<name>A0ACC3NI09_9PEZI</name>
<proteinExistence type="predicted"/>
<dbReference type="Proteomes" id="UP001281147">
    <property type="component" value="Unassembled WGS sequence"/>
</dbReference>
<comment type="caution">
    <text evidence="1">The sequence shown here is derived from an EMBL/GenBank/DDBJ whole genome shotgun (WGS) entry which is preliminary data.</text>
</comment>
<evidence type="ECO:0000313" key="2">
    <source>
        <dbReference type="Proteomes" id="UP001281147"/>
    </source>
</evidence>
<gene>
    <name evidence="1" type="ORF">LTR37_006354</name>
</gene>
<reference evidence="1" key="1">
    <citation type="submission" date="2023-07" db="EMBL/GenBank/DDBJ databases">
        <title>Black Yeasts Isolated from many extreme environments.</title>
        <authorList>
            <person name="Coleine C."/>
            <person name="Stajich J.E."/>
            <person name="Selbmann L."/>
        </authorList>
    </citation>
    <scope>NUCLEOTIDE SEQUENCE</scope>
    <source>
        <strain evidence="1">CCFEE 5714</strain>
    </source>
</reference>
<sequence length="68" mass="6955">MYILASQAATINTDRAGELDSIFADYGNDNPQPRDGDSAGKGKGKAWTVVNSLGPRDPETGGGSGATI</sequence>